<evidence type="ECO:0000313" key="3">
    <source>
        <dbReference type="Proteomes" id="UP001214131"/>
    </source>
</evidence>
<dbReference type="Gene3D" id="2.40.30.200">
    <property type="match status" value="1"/>
</dbReference>
<organism evidence="2 3">
    <name type="scientific">Pediococcus pentosaceus</name>
    <dbReference type="NCBI Taxonomy" id="1255"/>
    <lineage>
        <taxon>Bacteria</taxon>
        <taxon>Bacillati</taxon>
        <taxon>Bacillota</taxon>
        <taxon>Bacilli</taxon>
        <taxon>Lactobacillales</taxon>
        <taxon>Lactobacillaceae</taxon>
        <taxon>Pediococcus</taxon>
    </lineage>
</organism>
<geneLocation type="plasmid" evidence="2 3">
    <name>unnamed3</name>
</geneLocation>
<dbReference type="RefSeq" id="WP_275000728.1">
    <property type="nucleotide sequence ID" value="NZ_CP118742.1"/>
</dbReference>
<dbReference type="EMBL" id="CP118742">
    <property type="protein sequence ID" value="WEA58281.1"/>
    <property type="molecule type" value="Genomic_DNA"/>
</dbReference>
<sequence length="612" mass="69347">MDGEGLYNMDVDPAIYQDMKPWEMYYAGISSEDIGFVVGHYSKPIAPLLTRSAVDVPGRFGDLYLGTSYGAKTFSIPITIIADGADDYYRIHENMSKAFLDPFEEPGTVYPIVFGDDPHKAEYYGHFTEIPDPQFVAENVWTATTTLTFVCADPKGYLPEEDIQITEPVTNIEVKGNSETYPIIHAVMKKPTEHFGYVKDNEYVAVGVDKDYDTTDTNYIQDNEKWAYYDPCDSIDNFTVGQPTTFEITNGYHAGSVVSTGTAIKVADKNAKNPNGQRDYGKAVKKDTWHGPVITHDAVSNPTTDWEMSFRFDYQKFYSRSMGKLEMYLLDTDGKRRGRFAVKNGGTGRAPGVLFEFGNVTGYEAGKRHYFIGGETKPYAPKKGQHNGANKQVVITTKEKKKVTYYKKSGRTKVKKTKYVWETKTQARLKDYNNSSVFSDIFGQFDVRKVGDTVTWWIAKLSSQDNSPKEKLAQGTWKMSAEDQKKFDFTLSKVAFFMGKMDIVEDGLNPAKTYREHFMAITDLRVKNIINGGNSKKDKPSYILQKGDEIIIDCERKHVYINNEPVDYLTDIGSTFPTWNRKYNEKGTAEVAFFPDPGDAMDLEITYRPTYQ</sequence>
<proteinExistence type="predicted"/>
<dbReference type="AlphaFoldDB" id="A0ABD7X9H2"/>
<name>A0ABD7X9H2_PEDPE</name>
<feature type="domain" description="Siphovirus-type tail component RIFT-related" evidence="1">
    <location>
        <begin position="49"/>
        <end position="151"/>
    </location>
</feature>
<dbReference type="InterPro" id="IPR006520">
    <property type="entry name" value="Dit_BPSPP_N"/>
</dbReference>
<protein>
    <submittedName>
        <fullName evidence="2">Phage tail family protein</fullName>
    </submittedName>
</protein>
<dbReference type="Gene3D" id="2.60.120.860">
    <property type="match status" value="1"/>
</dbReference>
<gene>
    <name evidence="2" type="ORF">PWB86_09740</name>
</gene>
<dbReference type="NCBIfam" id="TIGR01633">
    <property type="entry name" value="phi3626_gp14_N"/>
    <property type="match status" value="1"/>
</dbReference>
<keyword evidence="2" id="KW-0614">Plasmid</keyword>
<dbReference type="InterPro" id="IPR008841">
    <property type="entry name" value="Siphovirus-type_tail_N"/>
</dbReference>
<dbReference type="Proteomes" id="UP001214131">
    <property type="component" value="Plasmid unnamed3"/>
</dbReference>
<reference evidence="2 3" key="1">
    <citation type="submission" date="2023-02" db="EMBL/GenBank/DDBJ databases">
        <title>Comparative genomics and fermentation flavor characterization of five lactic acid bacteria reveal flavor biosynthesis metabolic pathways in fermented muskmelon puree.</title>
        <authorList>
            <person name="Yuan L."/>
            <person name="Li M."/>
            <person name="Xu X."/>
            <person name="Lao F."/>
            <person name="Wu J."/>
        </authorList>
    </citation>
    <scope>NUCLEOTIDE SEQUENCE [LARGE SCALE GENOMIC DNA]</scope>
    <source>
        <strain evidence="2 3">Ca-4</strain>
        <plasmid evidence="2 3">unnamed3</plasmid>
    </source>
</reference>
<evidence type="ECO:0000259" key="1">
    <source>
        <dbReference type="Pfam" id="PF05709"/>
    </source>
</evidence>
<evidence type="ECO:0000313" key="2">
    <source>
        <dbReference type="EMBL" id="WEA58281.1"/>
    </source>
</evidence>
<dbReference type="Pfam" id="PF05709">
    <property type="entry name" value="Sipho_tail"/>
    <property type="match status" value="1"/>
</dbReference>
<accession>A0ABD7X9H2</accession>